<dbReference type="PROSITE" id="PS51645">
    <property type="entry name" value="PHR_CRY_ALPHA_BETA"/>
    <property type="match status" value="1"/>
</dbReference>
<dbReference type="AlphaFoldDB" id="A0A0B7B3L3"/>
<dbReference type="InterPro" id="IPR005101">
    <property type="entry name" value="Cryptochr/Photolyase_FAD-bd"/>
</dbReference>
<keyword evidence="3 5" id="KW-0274">FAD</keyword>
<name>A0A0B7B3L3_9EUPU</name>
<feature type="region of interest" description="Disordered" evidence="8">
    <location>
        <begin position="486"/>
        <end position="540"/>
    </location>
</feature>
<reference evidence="10" key="1">
    <citation type="submission" date="2014-12" db="EMBL/GenBank/DDBJ databases">
        <title>Insight into the proteome of Arion vulgaris.</title>
        <authorList>
            <person name="Aradska J."/>
            <person name="Bulat T."/>
            <person name="Smidak R."/>
            <person name="Sarate P."/>
            <person name="Gangsoo J."/>
            <person name="Sialana F."/>
            <person name="Bilban M."/>
            <person name="Lubec G."/>
        </authorList>
    </citation>
    <scope>NUCLEOTIDE SEQUENCE</scope>
    <source>
        <tissue evidence="10">Skin</tissue>
    </source>
</reference>
<feature type="site" description="Electron transfer via tryptophanyl radical" evidence="6">
    <location>
        <position position="402"/>
    </location>
</feature>
<feature type="binding site" evidence="5">
    <location>
        <position position="242"/>
    </location>
    <ligand>
        <name>FAD</name>
        <dbReference type="ChEBI" id="CHEBI:57692"/>
    </ligand>
</feature>
<dbReference type="Pfam" id="PF00875">
    <property type="entry name" value="DNA_photolyase"/>
    <property type="match status" value="1"/>
</dbReference>
<dbReference type="PANTHER" id="PTHR11455">
    <property type="entry name" value="CRYPTOCHROME"/>
    <property type="match status" value="1"/>
</dbReference>
<evidence type="ECO:0000256" key="2">
    <source>
        <dbReference type="ARBA" id="ARBA00022630"/>
    </source>
</evidence>
<evidence type="ECO:0000256" key="7">
    <source>
        <dbReference type="RuleBase" id="RU367151"/>
    </source>
</evidence>
<dbReference type="InterPro" id="IPR036134">
    <property type="entry name" value="Crypto/Photolyase_FAD-like_sf"/>
</dbReference>
<dbReference type="Gene3D" id="1.10.579.10">
    <property type="entry name" value="DNA Cyclobutane Dipyrimidine Photolyase, subunit A, domain 3"/>
    <property type="match status" value="1"/>
</dbReference>
<evidence type="ECO:0000256" key="5">
    <source>
        <dbReference type="PIRSR" id="PIRSR602081-1"/>
    </source>
</evidence>
<evidence type="ECO:0000256" key="6">
    <source>
        <dbReference type="PIRSR" id="PIRSR602081-2"/>
    </source>
</evidence>
<dbReference type="Gene3D" id="3.40.50.620">
    <property type="entry name" value="HUPs"/>
    <property type="match status" value="1"/>
</dbReference>
<feature type="binding site" evidence="5">
    <location>
        <begin position="295"/>
        <end position="302"/>
    </location>
    <ligand>
        <name>FAD</name>
        <dbReference type="ChEBI" id="CHEBI:57692"/>
    </ligand>
</feature>
<proteinExistence type="inferred from homology"/>
<dbReference type="GO" id="GO:0003684">
    <property type="term" value="F:damaged DNA binding"/>
    <property type="evidence" value="ECO:0007669"/>
    <property type="project" value="TreeGrafter"/>
</dbReference>
<dbReference type="InterPro" id="IPR036155">
    <property type="entry name" value="Crypto/Photolyase_N_sf"/>
</dbReference>
<feature type="site" description="Electron transfer via tryptophanyl radical" evidence="6">
    <location>
        <position position="379"/>
    </location>
</feature>
<evidence type="ECO:0000256" key="1">
    <source>
        <dbReference type="ARBA" id="ARBA00005862"/>
    </source>
</evidence>
<dbReference type="SUPFAM" id="SSF48173">
    <property type="entry name" value="Cryptochrome/photolyase FAD-binding domain"/>
    <property type="match status" value="1"/>
</dbReference>
<comment type="function">
    <text evidence="7">May have a photoreceptor function.</text>
</comment>
<dbReference type="NCBIfam" id="TIGR02765">
    <property type="entry name" value="crypto_DASH"/>
    <property type="match status" value="1"/>
</dbReference>
<dbReference type="GO" id="GO:0000719">
    <property type="term" value="P:photoreactive repair"/>
    <property type="evidence" value="ECO:0007669"/>
    <property type="project" value="TreeGrafter"/>
</dbReference>
<protein>
    <recommendedName>
        <fullName evidence="7">Cryptochrome DASH</fullName>
    </recommendedName>
</protein>
<evidence type="ECO:0000313" key="10">
    <source>
        <dbReference type="EMBL" id="CEK86720.1"/>
    </source>
</evidence>
<dbReference type="InterPro" id="IPR006050">
    <property type="entry name" value="DNA_photolyase_N"/>
</dbReference>
<dbReference type="GO" id="GO:0071949">
    <property type="term" value="F:FAD binding"/>
    <property type="evidence" value="ECO:0007669"/>
    <property type="project" value="TreeGrafter"/>
</dbReference>
<dbReference type="GO" id="GO:0003904">
    <property type="term" value="F:deoxyribodipyrimidine photo-lyase activity"/>
    <property type="evidence" value="ECO:0007669"/>
    <property type="project" value="TreeGrafter"/>
</dbReference>
<dbReference type="InterPro" id="IPR002081">
    <property type="entry name" value="Cryptochrome/DNA_photolyase_1"/>
</dbReference>
<accession>A0A0B7B3L3</accession>
<evidence type="ECO:0000256" key="4">
    <source>
        <dbReference type="ARBA" id="ARBA00022991"/>
    </source>
</evidence>
<feature type="domain" description="Photolyase/cryptochrome alpha/beta" evidence="9">
    <location>
        <begin position="10"/>
        <end position="145"/>
    </location>
</feature>
<comment type="similarity">
    <text evidence="1 7">Belongs to the DNA photolyase class-1 family.</text>
</comment>
<gene>
    <name evidence="10" type="primary">ORF155368</name>
    <name evidence="11" type="synonym">ORF155373</name>
</gene>
<evidence type="ECO:0000256" key="8">
    <source>
        <dbReference type="SAM" id="MobiDB-lite"/>
    </source>
</evidence>
<feature type="binding site" evidence="5">
    <location>
        <begin position="392"/>
        <end position="394"/>
    </location>
    <ligand>
        <name>FAD</name>
        <dbReference type="ChEBI" id="CHEBI:57692"/>
    </ligand>
</feature>
<dbReference type="SUPFAM" id="SSF52425">
    <property type="entry name" value="Cryptochrome/photolyase, N-terminal domain"/>
    <property type="match status" value="1"/>
</dbReference>
<dbReference type="EMBL" id="HACG01039856">
    <property type="protein sequence ID" value="CEK86721.1"/>
    <property type="molecule type" value="Transcribed_RNA"/>
</dbReference>
<comment type="cofactor">
    <cofactor evidence="5 7">
        <name>FAD</name>
        <dbReference type="ChEBI" id="CHEBI:57692"/>
    </cofactor>
    <text evidence="5 7">Binds 1 FAD per subunit.</text>
</comment>
<dbReference type="InterPro" id="IPR014133">
    <property type="entry name" value="Cry_DASH"/>
</dbReference>
<dbReference type="PANTHER" id="PTHR11455:SF22">
    <property type="entry name" value="CRYPTOCHROME DASH"/>
    <property type="match status" value="1"/>
</dbReference>
<dbReference type="Gene3D" id="1.25.40.80">
    <property type="match status" value="1"/>
</dbReference>
<evidence type="ECO:0000313" key="11">
    <source>
        <dbReference type="EMBL" id="CEK86721.1"/>
    </source>
</evidence>
<dbReference type="EMBL" id="HACG01039855">
    <property type="protein sequence ID" value="CEK86720.1"/>
    <property type="molecule type" value="Transcribed_RNA"/>
</dbReference>
<evidence type="ECO:0000259" key="9">
    <source>
        <dbReference type="PROSITE" id="PS51645"/>
    </source>
</evidence>
<evidence type="ECO:0000256" key="3">
    <source>
        <dbReference type="ARBA" id="ARBA00022827"/>
    </source>
</evidence>
<dbReference type="PRINTS" id="PR00147">
    <property type="entry name" value="DNAPHOTLYASE"/>
</dbReference>
<dbReference type="InterPro" id="IPR014729">
    <property type="entry name" value="Rossmann-like_a/b/a_fold"/>
</dbReference>
<feature type="site" description="Electron transfer via tryptophanyl radical" evidence="6">
    <location>
        <position position="326"/>
    </location>
</feature>
<feature type="binding site" evidence="5">
    <location>
        <begin position="255"/>
        <end position="259"/>
    </location>
    <ligand>
        <name>FAD</name>
        <dbReference type="ChEBI" id="CHEBI:57692"/>
    </ligand>
</feature>
<keyword evidence="4 7" id="KW-0157">Chromophore</keyword>
<comment type="cofactor">
    <cofactor evidence="7">
        <name>(6R)-5,10-methylene-5,6,7,8-tetrahydrofolate</name>
        <dbReference type="ChEBI" id="CHEBI:15636"/>
    </cofactor>
    <text evidence="7">Binds 1 5,10-methenyltetrahydrofolate (MTHF) per subunit.</text>
</comment>
<sequence length="540" mass="61539">MATCNVGERKVAICLFRSDLRIHDNETLFLANHQCDELIPLYCFDPQHFEGTYHYGFPKTGSHRLGFLLDSITDLRGRLISLGSDLVVRLGKPEQVIADLIKTLNLGTDTVVVLQKEVTDEEVKVENGIRKNCRVQLITTWGQTLYHLEDLPFQPKHLPDIYTQFRTKVENKVPIRKCINLPGKLKPLPTGLSIGELPTFECFGVPAPVQDVRSVFPFPGGETSALERLKTYFWNTDNVSRYKETRNGMIGPDYSTKFSPWLAHGCISPRKIYWELKKYEQERTSNQSTYWIIFELLWRDYFRFVALKYGSKIFFPSGLKGGNVHWKHSTEQFKAWQEGKTGIPYIDANMRELAATGFMSNRGRQNVASFLTKDLQLDWRLGAEWFESLLLDHDVCSNYGNWLYSAGIGNDPRENRKFNVLKQGLDYDGDGNYVRLWVPELVGIKTGKVHCVWTVSKLILDAASVILGQTYPNPIIVAPEWSKHVNRPETSSATGSKGPPAASGRGRGHKSSFQRSEDQHGQYAGQKRGLDFYFQNSNPR</sequence>
<organism evidence="10">
    <name type="scientific">Arion vulgaris</name>
    <dbReference type="NCBI Taxonomy" id="1028688"/>
    <lineage>
        <taxon>Eukaryota</taxon>
        <taxon>Metazoa</taxon>
        <taxon>Spiralia</taxon>
        <taxon>Lophotrochozoa</taxon>
        <taxon>Mollusca</taxon>
        <taxon>Gastropoda</taxon>
        <taxon>Heterobranchia</taxon>
        <taxon>Euthyneura</taxon>
        <taxon>Panpulmonata</taxon>
        <taxon>Eupulmonata</taxon>
        <taxon>Stylommatophora</taxon>
        <taxon>Helicina</taxon>
        <taxon>Arionoidea</taxon>
        <taxon>Arionidae</taxon>
        <taxon>Arion</taxon>
    </lineage>
</organism>
<keyword evidence="2 5" id="KW-0285">Flavoprotein</keyword>
<dbReference type="Pfam" id="PF03441">
    <property type="entry name" value="FAD_binding_7"/>
    <property type="match status" value="1"/>
</dbReference>